<name>A0ABR1M9I0_9PEZI</name>
<accession>A0ABR1M9I0</accession>
<dbReference type="RefSeq" id="XP_066659772.1">
    <property type="nucleotide sequence ID" value="XM_066794751.1"/>
</dbReference>
<protein>
    <submittedName>
        <fullName evidence="1">Uncharacterized protein</fullName>
    </submittedName>
</protein>
<sequence length="216" mass="24327">MFATHLFPFLFYRCRSRGVDARRVRARARRNKQWAGASLATCTCTSAASEHPPHTPPHLDLMSTDAVRVDVQSSFVRLLEPRIESCLLAPCLRHAAACPADRVHGHRLVAYSSCSLAYEIIAAQYKLSWISRHTQLSNILLCSRTDTSNSWPRRRLVGYMQPAIPVSHSPVVQPNSTQTIESRSTDRHTCNCLVKNQIKMSNPRAIDFGSLWPWCG</sequence>
<reference evidence="1 2" key="1">
    <citation type="submission" date="2024-04" db="EMBL/GenBank/DDBJ databases">
        <title>Phyllosticta paracitricarpa is synonymous to the EU quarantine fungus P. citricarpa based on phylogenomic analyses.</title>
        <authorList>
            <consortium name="Lawrence Berkeley National Laboratory"/>
            <person name="Van ingen-buijs V.A."/>
            <person name="Van westerhoven A.C."/>
            <person name="Haridas S."/>
            <person name="Skiadas P."/>
            <person name="Martin F."/>
            <person name="Groenewald J.Z."/>
            <person name="Crous P.W."/>
            <person name="Seidl M.F."/>
        </authorList>
    </citation>
    <scope>NUCLEOTIDE SEQUENCE [LARGE SCALE GENOMIC DNA]</scope>
    <source>
        <strain evidence="1 2">CPC 17464</strain>
    </source>
</reference>
<evidence type="ECO:0000313" key="1">
    <source>
        <dbReference type="EMBL" id="KAK7544537.1"/>
    </source>
</evidence>
<comment type="caution">
    <text evidence="1">The sequence shown here is derived from an EMBL/GenBank/DDBJ whole genome shotgun (WGS) entry which is preliminary data.</text>
</comment>
<dbReference type="Proteomes" id="UP001360953">
    <property type="component" value="Unassembled WGS sequence"/>
</dbReference>
<dbReference type="GeneID" id="92027657"/>
<dbReference type="EMBL" id="JBBPEH010000001">
    <property type="protein sequence ID" value="KAK7544537.1"/>
    <property type="molecule type" value="Genomic_DNA"/>
</dbReference>
<evidence type="ECO:0000313" key="2">
    <source>
        <dbReference type="Proteomes" id="UP001360953"/>
    </source>
</evidence>
<proteinExistence type="predicted"/>
<organism evidence="1 2">
    <name type="scientific">Phyllosticta citribraziliensis</name>
    <dbReference type="NCBI Taxonomy" id="989973"/>
    <lineage>
        <taxon>Eukaryota</taxon>
        <taxon>Fungi</taxon>
        <taxon>Dikarya</taxon>
        <taxon>Ascomycota</taxon>
        <taxon>Pezizomycotina</taxon>
        <taxon>Dothideomycetes</taxon>
        <taxon>Dothideomycetes incertae sedis</taxon>
        <taxon>Botryosphaeriales</taxon>
        <taxon>Phyllostictaceae</taxon>
        <taxon>Phyllosticta</taxon>
    </lineage>
</organism>
<keyword evidence="2" id="KW-1185">Reference proteome</keyword>
<gene>
    <name evidence="1" type="ORF">J3D65DRAFT_24004</name>
</gene>